<dbReference type="OrthoDB" id="9806661at2"/>
<dbReference type="UniPathway" id="UPA00241">
    <property type="reaction ID" value="UER00355"/>
</dbReference>
<dbReference type="Gene3D" id="3.40.50.620">
    <property type="entry name" value="HUPs"/>
    <property type="match status" value="1"/>
</dbReference>
<dbReference type="AlphaFoldDB" id="A0A1I1KW12"/>
<dbReference type="HAMAP" id="MF_00151">
    <property type="entry name" value="PPAT_bact"/>
    <property type="match status" value="1"/>
</dbReference>
<feature type="binding site" evidence="9">
    <location>
        <position position="9"/>
    </location>
    <ligand>
        <name>substrate</name>
    </ligand>
</feature>
<feature type="binding site" evidence="9">
    <location>
        <position position="99"/>
    </location>
    <ligand>
        <name>ATP</name>
        <dbReference type="ChEBI" id="CHEBI:30616"/>
    </ligand>
</feature>
<dbReference type="EC" id="2.7.7.3" evidence="9"/>
<comment type="subcellular location">
    <subcellularLocation>
        <location evidence="9">Cytoplasm</location>
    </subcellularLocation>
</comment>
<evidence type="ECO:0000256" key="1">
    <source>
        <dbReference type="ARBA" id="ARBA00022490"/>
    </source>
</evidence>
<keyword evidence="2 9" id="KW-0808">Transferase</keyword>
<evidence type="ECO:0000256" key="3">
    <source>
        <dbReference type="ARBA" id="ARBA00022695"/>
    </source>
</evidence>
<feature type="binding site" evidence="9">
    <location>
        <begin position="89"/>
        <end position="91"/>
    </location>
    <ligand>
        <name>ATP</name>
        <dbReference type="ChEBI" id="CHEBI:30616"/>
    </ligand>
</feature>
<evidence type="ECO:0000256" key="8">
    <source>
        <dbReference type="ARBA" id="ARBA00029346"/>
    </source>
</evidence>
<keyword evidence="5 9" id="KW-0067">ATP-binding</keyword>
<dbReference type="NCBIfam" id="TIGR01510">
    <property type="entry name" value="coaD_prev_kdtB"/>
    <property type="match status" value="1"/>
</dbReference>
<comment type="catalytic activity">
    <reaction evidence="8 9">
        <text>(R)-4'-phosphopantetheine + ATP + H(+) = 3'-dephospho-CoA + diphosphate</text>
        <dbReference type="Rhea" id="RHEA:19801"/>
        <dbReference type="ChEBI" id="CHEBI:15378"/>
        <dbReference type="ChEBI" id="CHEBI:30616"/>
        <dbReference type="ChEBI" id="CHEBI:33019"/>
        <dbReference type="ChEBI" id="CHEBI:57328"/>
        <dbReference type="ChEBI" id="CHEBI:61723"/>
        <dbReference type="EC" id="2.7.7.3"/>
    </reaction>
</comment>
<feature type="binding site" evidence="9">
    <location>
        <position position="74"/>
    </location>
    <ligand>
        <name>substrate</name>
    </ligand>
</feature>
<dbReference type="GO" id="GO:0005524">
    <property type="term" value="F:ATP binding"/>
    <property type="evidence" value="ECO:0007669"/>
    <property type="project" value="UniProtKB-KW"/>
</dbReference>
<evidence type="ECO:0000256" key="7">
    <source>
        <dbReference type="ARBA" id="ARBA00022993"/>
    </source>
</evidence>
<dbReference type="InterPro" id="IPR001980">
    <property type="entry name" value="PPAT"/>
</dbReference>
<keyword evidence="1 9" id="KW-0963">Cytoplasm</keyword>
<evidence type="ECO:0000313" key="12">
    <source>
        <dbReference type="Proteomes" id="UP000199577"/>
    </source>
</evidence>
<dbReference type="Pfam" id="PF01467">
    <property type="entry name" value="CTP_transf_like"/>
    <property type="match status" value="1"/>
</dbReference>
<keyword evidence="7 9" id="KW-0173">Coenzyme A biosynthesis</keyword>
<feature type="site" description="Transition state stabilizer" evidence="9">
    <location>
        <position position="17"/>
    </location>
</feature>
<name>A0A1I1KW12_9SPHI</name>
<reference evidence="11 12" key="1">
    <citation type="submission" date="2016-10" db="EMBL/GenBank/DDBJ databases">
        <authorList>
            <person name="de Groot N.N."/>
        </authorList>
    </citation>
    <scope>NUCLEOTIDE SEQUENCE [LARGE SCALE GENOMIC DNA]</scope>
    <source>
        <strain evidence="11 12">DSM 22900</strain>
    </source>
</reference>
<organism evidence="11 12">
    <name type="scientific">Parapedobacter composti</name>
    <dbReference type="NCBI Taxonomy" id="623281"/>
    <lineage>
        <taxon>Bacteria</taxon>
        <taxon>Pseudomonadati</taxon>
        <taxon>Bacteroidota</taxon>
        <taxon>Sphingobacteriia</taxon>
        <taxon>Sphingobacteriales</taxon>
        <taxon>Sphingobacteriaceae</taxon>
        <taxon>Parapedobacter</taxon>
    </lineage>
</organism>
<dbReference type="NCBIfam" id="TIGR00125">
    <property type="entry name" value="cyt_tran_rel"/>
    <property type="match status" value="1"/>
</dbReference>
<dbReference type="GO" id="GO:0015937">
    <property type="term" value="P:coenzyme A biosynthetic process"/>
    <property type="evidence" value="ECO:0007669"/>
    <property type="project" value="UniProtKB-UniRule"/>
</dbReference>
<dbReference type="RefSeq" id="WP_090974495.1">
    <property type="nucleotide sequence ID" value="NZ_FOLL01000016.1"/>
</dbReference>
<dbReference type="PANTHER" id="PTHR21342">
    <property type="entry name" value="PHOSPHOPANTETHEINE ADENYLYLTRANSFERASE"/>
    <property type="match status" value="1"/>
</dbReference>
<keyword evidence="6 9" id="KW-0460">Magnesium</keyword>
<dbReference type="GO" id="GO:0004595">
    <property type="term" value="F:pantetheine-phosphate adenylyltransferase activity"/>
    <property type="evidence" value="ECO:0007669"/>
    <property type="project" value="UniProtKB-UniRule"/>
</dbReference>
<dbReference type="PRINTS" id="PR01020">
    <property type="entry name" value="LPSBIOSNTHSS"/>
</dbReference>
<feature type="binding site" evidence="9">
    <location>
        <begin position="9"/>
        <end position="10"/>
    </location>
    <ligand>
        <name>ATP</name>
        <dbReference type="ChEBI" id="CHEBI:30616"/>
    </ligand>
</feature>
<evidence type="ECO:0000256" key="4">
    <source>
        <dbReference type="ARBA" id="ARBA00022741"/>
    </source>
</evidence>
<evidence type="ECO:0000256" key="2">
    <source>
        <dbReference type="ARBA" id="ARBA00022679"/>
    </source>
</evidence>
<feature type="binding site" evidence="9">
    <location>
        <position position="17"/>
    </location>
    <ligand>
        <name>ATP</name>
        <dbReference type="ChEBI" id="CHEBI:30616"/>
    </ligand>
</feature>
<gene>
    <name evidence="9" type="primary">coaD</name>
    <name evidence="11" type="ORF">SAMN05421747_11674</name>
</gene>
<comment type="similarity">
    <text evidence="9">Belongs to the bacterial CoaD family.</text>
</comment>
<dbReference type="EMBL" id="FOLL01000016">
    <property type="protein sequence ID" value="SFC61640.1"/>
    <property type="molecule type" value="Genomic_DNA"/>
</dbReference>
<protein>
    <recommendedName>
        <fullName evidence="9">Phosphopantetheine adenylyltransferase</fullName>
        <ecNumber evidence="9">2.7.7.3</ecNumber>
    </recommendedName>
    <alternativeName>
        <fullName evidence="9">Dephospho-CoA pyrophosphorylase</fullName>
    </alternativeName>
    <alternativeName>
        <fullName evidence="9">Pantetheine-phosphate adenylyltransferase</fullName>
        <shortName evidence="9">PPAT</shortName>
    </alternativeName>
</protein>
<comment type="subunit">
    <text evidence="9">Homohexamer.</text>
</comment>
<feature type="binding site" evidence="9">
    <location>
        <begin position="124"/>
        <end position="130"/>
    </location>
    <ligand>
        <name>ATP</name>
        <dbReference type="ChEBI" id="CHEBI:30616"/>
    </ligand>
</feature>
<evidence type="ECO:0000256" key="9">
    <source>
        <dbReference type="HAMAP-Rule" id="MF_00151"/>
    </source>
</evidence>
<evidence type="ECO:0000313" key="11">
    <source>
        <dbReference type="EMBL" id="SFC61640.1"/>
    </source>
</evidence>
<dbReference type="CDD" id="cd02163">
    <property type="entry name" value="PPAT"/>
    <property type="match status" value="1"/>
</dbReference>
<comment type="pathway">
    <text evidence="9">Cofactor biosynthesis; coenzyme A biosynthesis; CoA from (R)-pantothenate: step 4/5.</text>
</comment>
<comment type="function">
    <text evidence="9">Reversibly transfers an adenylyl group from ATP to 4'-phosphopantetheine, yielding dephospho-CoA (dPCoA) and pyrophosphate.</text>
</comment>
<keyword evidence="4 9" id="KW-0547">Nucleotide-binding</keyword>
<dbReference type="InterPro" id="IPR004821">
    <property type="entry name" value="Cyt_trans-like"/>
</dbReference>
<evidence type="ECO:0000256" key="6">
    <source>
        <dbReference type="ARBA" id="ARBA00022842"/>
    </source>
</evidence>
<sequence>MNIAVFPGSFDPITNAHVAIVDRALGLFNKIYVAVGVNTTKKGFFDHDRRLDIIRETFSGYGGAVEPVRFEGLTVDFCRKVGARYILRGMRNTADFEFEKAIALNNAVLAPDIETVFLMSSSGLAHISSTIIREILTNNGDVSQLVPAAVTRAMEERDSL</sequence>
<feature type="binding site" evidence="9">
    <location>
        <position position="88"/>
    </location>
    <ligand>
        <name>substrate</name>
    </ligand>
</feature>
<dbReference type="SUPFAM" id="SSF52374">
    <property type="entry name" value="Nucleotidylyl transferase"/>
    <property type="match status" value="1"/>
</dbReference>
<feature type="domain" description="Cytidyltransferase-like" evidence="10">
    <location>
        <begin position="5"/>
        <end position="134"/>
    </location>
</feature>
<dbReference type="InterPro" id="IPR014729">
    <property type="entry name" value="Rossmann-like_a/b/a_fold"/>
</dbReference>
<comment type="cofactor">
    <cofactor evidence="9">
        <name>Mg(2+)</name>
        <dbReference type="ChEBI" id="CHEBI:18420"/>
    </cofactor>
</comment>
<dbReference type="GO" id="GO:0005737">
    <property type="term" value="C:cytoplasm"/>
    <property type="evidence" value="ECO:0007669"/>
    <property type="project" value="UniProtKB-SubCell"/>
</dbReference>
<keyword evidence="12" id="KW-1185">Reference proteome</keyword>
<accession>A0A1I1KW12</accession>
<dbReference type="STRING" id="623281.SAMN05421747_11674"/>
<dbReference type="PANTHER" id="PTHR21342:SF1">
    <property type="entry name" value="PHOSPHOPANTETHEINE ADENYLYLTRANSFERASE"/>
    <property type="match status" value="1"/>
</dbReference>
<evidence type="ECO:0000259" key="10">
    <source>
        <dbReference type="Pfam" id="PF01467"/>
    </source>
</evidence>
<evidence type="ECO:0000256" key="5">
    <source>
        <dbReference type="ARBA" id="ARBA00022840"/>
    </source>
</evidence>
<dbReference type="Proteomes" id="UP000199577">
    <property type="component" value="Unassembled WGS sequence"/>
</dbReference>
<proteinExistence type="inferred from homology"/>
<keyword evidence="3 9" id="KW-0548">Nucleotidyltransferase</keyword>
<feature type="binding site" evidence="9">
    <location>
        <position position="41"/>
    </location>
    <ligand>
        <name>substrate</name>
    </ligand>
</feature>